<evidence type="ECO:0000313" key="2">
    <source>
        <dbReference type="EMBL" id="KJR82507.1"/>
    </source>
</evidence>
<dbReference type="VEuPathDB" id="FungiDB:SPSK_03785"/>
<proteinExistence type="predicted"/>
<feature type="region of interest" description="Disordered" evidence="1">
    <location>
        <begin position="26"/>
        <end position="54"/>
    </location>
</feature>
<gene>
    <name evidence="2" type="ORF">SPSK_03785</name>
</gene>
<evidence type="ECO:0000256" key="1">
    <source>
        <dbReference type="SAM" id="MobiDB-lite"/>
    </source>
</evidence>
<reference evidence="2 3" key="1">
    <citation type="journal article" date="2014" name="BMC Genomics">
        <title>Comparative genomics of the major fungal agents of human and animal Sporotrichosis: Sporothrix schenckii and Sporothrix brasiliensis.</title>
        <authorList>
            <person name="Teixeira M.M."/>
            <person name="de Almeida L.G."/>
            <person name="Kubitschek-Barreira P."/>
            <person name="Alves F.L."/>
            <person name="Kioshima E.S."/>
            <person name="Abadio A.K."/>
            <person name="Fernandes L."/>
            <person name="Derengowski L.S."/>
            <person name="Ferreira K.S."/>
            <person name="Souza R.C."/>
            <person name="Ruiz J.C."/>
            <person name="de Andrade N.C."/>
            <person name="Paes H.C."/>
            <person name="Nicola A.M."/>
            <person name="Albuquerque P."/>
            <person name="Gerber A.L."/>
            <person name="Martins V.P."/>
            <person name="Peconick L.D."/>
            <person name="Neto A.V."/>
            <person name="Chaucanez C.B."/>
            <person name="Silva P.A."/>
            <person name="Cunha O.L."/>
            <person name="de Oliveira F.F."/>
            <person name="dos Santos T.C."/>
            <person name="Barros A.L."/>
            <person name="Soares M.A."/>
            <person name="de Oliveira L.M."/>
            <person name="Marini M.M."/>
            <person name="Villalobos-Duno H."/>
            <person name="Cunha M.M."/>
            <person name="de Hoog S."/>
            <person name="da Silveira J.F."/>
            <person name="Henrissat B."/>
            <person name="Nino-Vega G.A."/>
            <person name="Cisalpino P.S."/>
            <person name="Mora-Montes H.M."/>
            <person name="Almeida S.R."/>
            <person name="Stajich J.E."/>
            <person name="Lopes-Bezerra L.M."/>
            <person name="Vasconcelos A.T."/>
            <person name="Felipe M.S."/>
        </authorList>
    </citation>
    <scope>NUCLEOTIDE SEQUENCE [LARGE SCALE GENOMIC DNA]</scope>
    <source>
        <strain evidence="2 3">1099-18</strain>
    </source>
</reference>
<dbReference type="EMBL" id="AXCR01000010">
    <property type="protein sequence ID" value="KJR82507.1"/>
    <property type="molecule type" value="Genomic_DNA"/>
</dbReference>
<dbReference type="GeneID" id="27665896"/>
<evidence type="ECO:0000313" key="3">
    <source>
        <dbReference type="Proteomes" id="UP000033710"/>
    </source>
</evidence>
<reference evidence="2 3" key="2">
    <citation type="journal article" date="2015" name="Eukaryot. Cell">
        <title>Asexual propagation of a virulent clone complex in a human and feline outbreak of sporotrichosis.</title>
        <authorList>
            <person name="Teixeira Mde M."/>
            <person name="Rodrigues A.M."/>
            <person name="Tsui C.K."/>
            <person name="de Almeida L.G."/>
            <person name="Van Diepeningen A.D."/>
            <person name="van den Ende B.G."/>
            <person name="Fernandes G.F."/>
            <person name="Kano R."/>
            <person name="Hamelin R.C."/>
            <person name="Lopes-Bezerra L.M."/>
            <person name="Vasconcelos A.T."/>
            <person name="de Hoog S."/>
            <person name="de Camargo Z.P."/>
            <person name="Felipe M.S."/>
        </authorList>
    </citation>
    <scope>NUCLEOTIDE SEQUENCE [LARGE SCALE GENOMIC DNA]</scope>
    <source>
        <strain evidence="2 3">1099-18</strain>
    </source>
</reference>
<name>A0A0F2LYG7_SPOSC</name>
<comment type="caution">
    <text evidence="2">The sequence shown here is derived from an EMBL/GenBank/DDBJ whole genome shotgun (WGS) entry which is preliminary data.</text>
</comment>
<organism evidence="2 3">
    <name type="scientific">Sporothrix schenckii 1099-18</name>
    <dbReference type="NCBI Taxonomy" id="1397361"/>
    <lineage>
        <taxon>Eukaryota</taxon>
        <taxon>Fungi</taxon>
        <taxon>Dikarya</taxon>
        <taxon>Ascomycota</taxon>
        <taxon>Pezizomycotina</taxon>
        <taxon>Sordariomycetes</taxon>
        <taxon>Sordariomycetidae</taxon>
        <taxon>Ophiostomatales</taxon>
        <taxon>Ophiostomataceae</taxon>
        <taxon>Sporothrix</taxon>
    </lineage>
</organism>
<sequence>MCFVRAKYDAVGACLVMCHMYEVKAEGEGSPENGCKPSTQKWHGHKTHGGSSDCRENDNVDSLMHFIAPAITSYLWECVDVASNRHMQKNQ</sequence>
<dbReference type="RefSeq" id="XP_016585183.1">
    <property type="nucleotide sequence ID" value="XM_016730619.1"/>
</dbReference>
<dbReference type="KEGG" id="ssck:SPSK_03785"/>
<accession>A0A0F2LYG7</accession>
<dbReference type="AlphaFoldDB" id="A0A0F2LYG7"/>
<protein>
    <submittedName>
        <fullName evidence="2">Uncharacterized protein</fullName>
    </submittedName>
</protein>
<dbReference type="Proteomes" id="UP000033710">
    <property type="component" value="Unassembled WGS sequence"/>
</dbReference>